<name>A0A124GPL5_PENFR</name>
<evidence type="ECO:0000313" key="1">
    <source>
        <dbReference type="EMBL" id="KUM55341.1"/>
    </source>
</evidence>
<dbReference type="EMBL" id="LLXE01001604">
    <property type="protein sequence ID" value="KUM55341.1"/>
    <property type="molecule type" value="Genomic_DNA"/>
</dbReference>
<protein>
    <submittedName>
        <fullName evidence="1">Uncharacterized protein</fullName>
    </submittedName>
</protein>
<proteinExistence type="predicted"/>
<accession>A0A124GPL5</accession>
<evidence type="ECO:0000313" key="2">
    <source>
        <dbReference type="Proteomes" id="UP000055045"/>
    </source>
</evidence>
<dbReference type="AlphaFoldDB" id="A0A124GPL5"/>
<keyword evidence="2" id="KW-1185">Reference proteome</keyword>
<feature type="non-terminal residue" evidence="1">
    <location>
        <position position="54"/>
    </location>
</feature>
<gene>
    <name evidence="1" type="ORF">ACN42_g11973</name>
</gene>
<reference evidence="1 2" key="1">
    <citation type="submission" date="2015-10" db="EMBL/GenBank/DDBJ databases">
        <title>Genome sequencing of Penicillium freii.</title>
        <authorList>
            <person name="Nguyen H.D."/>
            <person name="Visagie C.M."/>
            <person name="Seifert K.A."/>
        </authorList>
    </citation>
    <scope>NUCLEOTIDE SEQUENCE [LARGE SCALE GENOMIC DNA]</scope>
    <source>
        <strain evidence="1 2">DAOM 242723</strain>
    </source>
</reference>
<dbReference type="Proteomes" id="UP000055045">
    <property type="component" value="Unassembled WGS sequence"/>
</dbReference>
<organism evidence="1 2">
    <name type="scientific">Penicillium freii</name>
    <dbReference type="NCBI Taxonomy" id="48697"/>
    <lineage>
        <taxon>Eukaryota</taxon>
        <taxon>Fungi</taxon>
        <taxon>Dikarya</taxon>
        <taxon>Ascomycota</taxon>
        <taxon>Pezizomycotina</taxon>
        <taxon>Eurotiomycetes</taxon>
        <taxon>Eurotiomycetidae</taxon>
        <taxon>Eurotiales</taxon>
        <taxon>Aspergillaceae</taxon>
        <taxon>Penicillium</taxon>
    </lineage>
</organism>
<comment type="caution">
    <text evidence="1">The sequence shown here is derived from an EMBL/GenBank/DDBJ whole genome shotgun (WGS) entry which is preliminary data.</text>
</comment>
<sequence>MKVSITTVTLTLSSLTLLTGAISSGIFASLESLGEIADFYNQLEGATLKLRSNE</sequence>